<gene>
    <name evidence="1" type="ORF">SAMN05444408_105206</name>
</gene>
<evidence type="ECO:0000313" key="2">
    <source>
        <dbReference type="Proteomes" id="UP000184236"/>
    </source>
</evidence>
<dbReference type="STRING" id="1302685.SAMN05444408_105206"/>
<keyword evidence="2" id="KW-1185">Reference proteome</keyword>
<dbReference type="Proteomes" id="UP000184236">
    <property type="component" value="Unassembled WGS sequence"/>
</dbReference>
<accession>A0A1M4X686</accession>
<reference evidence="2" key="1">
    <citation type="submission" date="2016-11" db="EMBL/GenBank/DDBJ databases">
        <authorList>
            <person name="Varghese N."/>
            <person name="Submissions S."/>
        </authorList>
    </citation>
    <scope>NUCLEOTIDE SEQUENCE [LARGE SCALE GENOMIC DNA]</scope>
    <source>
        <strain evidence="2">DSM 26898</strain>
    </source>
</reference>
<protein>
    <submittedName>
        <fullName evidence="1">Uncharacterized protein</fullName>
    </submittedName>
</protein>
<sequence length="92" mass="10587">MEDIIKISIENSQKKINNRGLDEMLKDFSSDEKEYIFITNIFKKVNNQNDIINELKLIKSKTTPTSLLLILKTLGKISISDAQPILDKILHE</sequence>
<name>A0A1M4X686_9FLAO</name>
<dbReference type="RefSeq" id="WP_072884443.1">
    <property type="nucleotide sequence ID" value="NZ_FQVO01000005.1"/>
</dbReference>
<proteinExistence type="predicted"/>
<dbReference type="EMBL" id="FQVO01000005">
    <property type="protein sequence ID" value="SHE88961.1"/>
    <property type="molecule type" value="Genomic_DNA"/>
</dbReference>
<evidence type="ECO:0000313" key="1">
    <source>
        <dbReference type="EMBL" id="SHE88961.1"/>
    </source>
</evidence>
<dbReference type="AlphaFoldDB" id="A0A1M4X686"/>
<organism evidence="1 2">
    <name type="scientific">Chryseobacterium takakiae</name>
    <dbReference type="NCBI Taxonomy" id="1302685"/>
    <lineage>
        <taxon>Bacteria</taxon>
        <taxon>Pseudomonadati</taxon>
        <taxon>Bacteroidota</taxon>
        <taxon>Flavobacteriia</taxon>
        <taxon>Flavobacteriales</taxon>
        <taxon>Weeksellaceae</taxon>
        <taxon>Chryseobacterium group</taxon>
        <taxon>Chryseobacterium</taxon>
    </lineage>
</organism>